<reference evidence="7 8" key="1">
    <citation type="journal article" date="2016" name="Nat. Commun.">
        <title>Thousands of microbial genomes shed light on interconnected biogeochemical processes in an aquifer system.</title>
        <authorList>
            <person name="Anantharaman K."/>
            <person name="Brown C.T."/>
            <person name="Hug L.A."/>
            <person name="Sharon I."/>
            <person name="Castelle C.J."/>
            <person name="Probst A.J."/>
            <person name="Thomas B.C."/>
            <person name="Singh A."/>
            <person name="Wilkins M.J."/>
            <person name="Karaoz U."/>
            <person name="Brodie E.L."/>
            <person name="Williams K.H."/>
            <person name="Hubbard S.S."/>
            <person name="Banfield J.F."/>
        </authorList>
    </citation>
    <scope>NUCLEOTIDE SEQUENCE [LARGE SCALE GENOMIC DNA]</scope>
</reference>
<organism evidence="7 8">
    <name type="scientific">Candidatus Raymondbacteria bacterium RIFOXYD12_FULL_49_13</name>
    <dbReference type="NCBI Taxonomy" id="1817890"/>
    <lineage>
        <taxon>Bacteria</taxon>
        <taxon>Raymondiibacteriota</taxon>
    </lineage>
</organism>
<dbReference type="NCBIfam" id="TIGR01317">
    <property type="entry name" value="GOGAT_sm_gam"/>
    <property type="match status" value="1"/>
</dbReference>
<evidence type="ECO:0000259" key="6">
    <source>
        <dbReference type="Pfam" id="PF14691"/>
    </source>
</evidence>
<feature type="domain" description="Dihydroprymidine dehydrogenase" evidence="6">
    <location>
        <begin position="23"/>
        <end position="127"/>
    </location>
</feature>
<dbReference type="InterPro" id="IPR009051">
    <property type="entry name" value="Helical_ferredxn"/>
</dbReference>
<dbReference type="InterPro" id="IPR036188">
    <property type="entry name" value="FAD/NAD-bd_sf"/>
</dbReference>
<evidence type="ECO:0000256" key="3">
    <source>
        <dbReference type="ARBA" id="ARBA00023164"/>
    </source>
</evidence>
<evidence type="ECO:0000256" key="1">
    <source>
        <dbReference type="ARBA" id="ARBA00022605"/>
    </source>
</evidence>
<dbReference type="SUPFAM" id="SSF51971">
    <property type="entry name" value="Nucleotide-binding domain"/>
    <property type="match status" value="2"/>
</dbReference>
<comment type="pathway">
    <text evidence="4">Amino-acid biosynthesis.</text>
</comment>
<dbReference type="GO" id="GO:0051536">
    <property type="term" value="F:iron-sulfur cluster binding"/>
    <property type="evidence" value="ECO:0007669"/>
    <property type="project" value="InterPro"/>
</dbReference>
<dbReference type="PANTHER" id="PTHR43100">
    <property type="entry name" value="GLUTAMATE SYNTHASE [NADPH] SMALL CHAIN"/>
    <property type="match status" value="1"/>
</dbReference>
<sequence length="476" mass="52531">MGKTTGFLEHRRAFPDKRPVHERINDFSEIERLFDERTLEIQASRCMECGVPFCHSFGCPLNNRIPDFNDLLYRKKWQKACELLHETNNFPEITGRICPAPCETACTLAVNGEAVTIRQIELGLVEQGWKSGWIRPLLAPFKTGRKIAVIGSGPAGLAVAQQLVRAGHTVVVYERDSKPGGLLRFGIPDFKLEKWILDRRLRQLKAEGVTFETTVCAGSDLSVKYLKRSFDAIVLAAGSTTPRDLRVPGRDLQNVHFAMDLLTQQNHLIDNEAIPLNTIISAKGKNVAIIGGGDTGADCVGTCRRQGAKEIFQLEILPQPPAERPESNPWPQWPQTMRTGTSHEEGCKRFWAVNIKEFLEKNNTLSGLRAVAVEWGLSQEGKPPSFKEKPGSEFTLNVDMAVLAMGFIHVEHGPLVKDLDLATDSRGNIVLDKNSMTSHPGVFAAGDCVSGASLVVRAVVDGRKTAAMVDAYVKKL</sequence>
<keyword evidence="1" id="KW-0028">Amino-acid biosynthesis</keyword>
<dbReference type="InterPro" id="IPR006005">
    <property type="entry name" value="Glut_synth_ssu1"/>
</dbReference>
<feature type="domain" description="FAD/NAD(P)-binding" evidence="5">
    <location>
        <begin position="146"/>
        <end position="461"/>
    </location>
</feature>
<evidence type="ECO:0000313" key="8">
    <source>
        <dbReference type="Proteomes" id="UP000179243"/>
    </source>
</evidence>
<dbReference type="Pfam" id="PF14691">
    <property type="entry name" value="Fer4_20"/>
    <property type="match status" value="1"/>
</dbReference>
<evidence type="ECO:0000259" key="5">
    <source>
        <dbReference type="Pfam" id="PF07992"/>
    </source>
</evidence>
<dbReference type="Proteomes" id="UP000179243">
    <property type="component" value="Unassembled WGS sequence"/>
</dbReference>
<dbReference type="SUPFAM" id="SSF46548">
    <property type="entry name" value="alpha-helical ferredoxin"/>
    <property type="match status" value="1"/>
</dbReference>
<evidence type="ECO:0000313" key="7">
    <source>
        <dbReference type="EMBL" id="OGK02845.1"/>
    </source>
</evidence>
<evidence type="ECO:0000256" key="2">
    <source>
        <dbReference type="ARBA" id="ARBA00023002"/>
    </source>
</evidence>
<dbReference type="GO" id="GO:0006537">
    <property type="term" value="P:glutamate biosynthetic process"/>
    <property type="evidence" value="ECO:0007669"/>
    <property type="project" value="UniProtKB-KW"/>
</dbReference>
<dbReference type="Gene3D" id="1.10.1060.10">
    <property type="entry name" value="Alpha-helical ferredoxin"/>
    <property type="match status" value="1"/>
</dbReference>
<dbReference type="AlphaFoldDB" id="A0A1F7F854"/>
<dbReference type="Gene3D" id="3.50.50.60">
    <property type="entry name" value="FAD/NAD(P)-binding domain"/>
    <property type="match status" value="3"/>
</dbReference>
<dbReference type="PANTHER" id="PTHR43100:SF1">
    <property type="entry name" value="GLUTAMATE SYNTHASE [NADPH] SMALL CHAIN"/>
    <property type="match status" value="1"/>
</dbReference>
<accession>A0A1F7F854</accession>
<dbReference type="Pfam" id="PF07992">
    <property type="entry name" value="Pyr_redox_2"/>
    <property type="match status" value="1"/>
</dbReference>
<protein>
    <submittedName>
        <fullName evidence="7">Glutamate synthase</fullName>
    </submittedName>
</protein>
<keyword evidence="3" id="KW-0314">Glutamate biosynthesis</keyword>
<keyword evidence="2" id="KW-0560">Oxidoreductase</keyword>
<dbReference type="PRINTS" id="PR00419">
    <property type="entry name" value="ADXRDTASE"/>
</dbReference>
<dbReference type="GO" id="GO:0016639">
    <property type="term" value="F:oxidoreductase activity, acting on the CH-NH2 group of donors, NAD or NADP as acceptor"/>
    <property type="evidence" value="ECO:0007669"/>
    <property type="project" value="InterPro"/>
</dbReference>
<dbReference type="InterPro" id="IPR023753">
    <property type="entry name" value="FAD/NAD-binding_dom"/>
</dbReference>
<dbReference type="EMBL" id="MFYX01000101">
    <property type="protein sequence ID" value="OGK02845.1"/>
    <property type="molecule type" value="Genomic_DNA"/>
</dbReference>
<proteinExistence type="predicted"/>
<evidence type="ECO:0000256" key="4">
    <source>
        <dbReference type="ARBA" id="ARBA00029440"/>
    </source>
</evidence>
<gene>
    <name evidence="7" type="primary">gltD</name>
    <name evidence="7" type="ORF">A2519_06670</name>
</gene>
<dbReference type="InterPro" id="IPR028261">
    <property type="entry name" value="DPD_II"/>
</dbReference>
<name>A0A1F7F854_UNCRA</name>
<dbReference type="InterPro" id="IPR051394">
    <property type="entry name" value="Glutamate_Synthase"/>
</dbReference>
<comment type="caution">
    <text evidence="7">The sequence shown here is derived from an EMBL/GenBank/DDBJ whole genome shotgun (WGS) entry which is preliminary data.</text>
</comment>